<accession>A0A556MS02</accession>
<evidence type="ECO:0000256" key="1">
    <source>
        <dbReference type="ARBA" id="ARBA00022801"/>
    </source>
</evidence>
<evidence type="ECO:0000259" key="2">
    <source>
        <dbReference type="Pfam" id="PF00857"/>
    </source>
</evidence>
<dbReference type="PANTHER" id="PTHR43540">
    <property type="entry name" value="PEROXYUREIDOACRYLATE/UREIDOACRYLATE AMIDOHYDROLASE-RELATED"/>
    <property type="match status" value="1"/>
</dbReference>
<dbReference type="InterPro" id="IPR000868">
    <property type="entry name" value="Isochorismatase-like_dom"/>
</dbReference>
<dbReference type="Gene3D" id="3.40.50.850">
    <property type="entry name" value="Isochorismatase-like"/>
    <property type="match status" value="1"/>
</dbReference>
<sequence>MEQNTKNTVLLVMDMQAGIVAMLPDSAAILGNVAKAIAIAREKNIPIIYVVVGFREGSPEISMNNKGFAASKERFASVDMAQFMHVHDDLKPQAGEVIVAKRRVSAFTGSDLEVILRAYNAQHLILTGIATSGVVLSTVREASDKDYRLTVLADCCADGDAEVHKVLTEKVFPRQADVLNVADWEKQ</sequence>
<dbReference type="Proteomes" id="UP000318733">
    <property type="component" value="Unassembled WGS sequence"/>
</dbReference>
<dbReference type="AlphaFoldDB" id="A0A556MS02"/>
<dbReference type="OrthoDB" id="9785724at2"/>
<protein>
    <submittedName>
        <fullName evidence="3">Cysteine hydrolase</fullName>
    </submittedName>
</protein>
<evidence type="ECO:0000313" key="4">
    <source>
        <dbReference type="Proteomes" id="UP000318733"/>
    </source>
</evidence>
<dbReference type="InterPro" id="IPR036380">
    <property type="entry name" value="Isochorismatase-like_sf"/>
</dbReference>
<proteinExistence type="predicted"/>
<dbReference type="Pfam" id="PF00857">
    <property type="entry name" value="Isochorismatase"/>
    <property type="match status" value="1"/>
</dbReference>
<evidence type="ECO:0000313" key="3">
    <source>
        <dbReference type="EMBL" id="TSJ42720.1"/>
    </source>
</evidence>
<gene>
    <name evidence="3" type="ORF">FO440_00575</name>
</gene>
<keyword evidence="1 3" id="KW-0378">Hydrolase</keyword>
<dbReference type="EMBL" id="VLPK01000001">
    <property type="protein sequence ID" value="TSJ42720.1"/>
    <property type="molecule type" value="Genomic_DNA"/>
</dbReference>
<dbReference type="SUPFAM" id="SSF52499">
    <property type="entry name" value="Isochorismatase-like hydrolases"/>
    <property type="match status" value="1"/>
</dbReference>
<feature type="domain" description="Isochorismatase-like" evidence="2">
    <location>
        <begin position="8"/>
        <end position="182"/>
    </location>
</feature>
<dbReference type="PANTHER" id="PTHR43540:SF1">
    <property type="entry name" value="ISOCHORISMATASE HYDROLASE"/>
    <property type="match status" value="1"/>
</dbReference>
<comment type="caution">
    <text evidence="3">The sequence shown here is derived from an EMBL/GenBank/DDBJ whole genome shotgun (WGS) entry which is preliminary data.</text>
</comment>
<dbReference type="InterPro" id="IPR050272">
    <property type="entry name" value="Isochorismatase-like_hydrls"/>
</dbReference>
<name>A0A556MS02_9SPHI</name>
<dbReference type="RefSeq" id="WP_144246291.1">
    <property type="nucleotide sequence ID" value="NZ_VLPK01000001.1"/>
</dbReference>
<organism evidence="3 4">
    <name type="scientific">Mucilaginibacter corticis</name>
    <dbReference type="NCBI Taxonomy" id="2597670"/>
    <lineage>
        <taxon>Bacteria</taxon>
        <taxon>Pseudomonadati</taxon>
        <taxon>Bacteroidota</taxon>
        <taxon>Sphingobacteriia</taxon>
        <taxon>Sphingobacteriales</taxon>
        <taxon>Sphingobacteriaceae</taxon>
        <taxon>Mucilaginibacter</taxon>
    </lineage>
</organism>
<dbReference type="GO" id="GO:0016787">
    <property type="term" value="F:hydrolase activity"/>
    <property type="evidence" value="ECO:0007669"/>
    <property type="project" value="UniProtKB-KW"/>
</dbReference>
<dbReference type="CDD" id="cd00431">
    <property type="entry name" value="cysteine_hydrolases"/>
    <property type="match status" value="1"/>
</dbReference>
<reference evidence="3 4" key="1">
    <citation type="submission" date="2019-07" db="EMBL/GenBank/DDBJ databases">
        <authorList>
            <person name="Huq M.A."/>
        </authorList>
    </citation>
    <scope>NUCLEOTIDE SEQUENCE [LARGE SCALE GENOMIC DNA]</scope>
    <source>
        <strain evidence="3 4">MAH-19</strain>
    </source>
</reference>
<keyword evidence="4" id="KW-1185">Reference proteome</keyword>